<dbReference type="GO" id="GO:0004550">
    <property type="term" value="F:nucleoside diphosphate kinase activity"/>
    <property type="evidence" value="ECO:0007669"/>
    <property type="project" value="UniProtKB-EC"/>
</dbReference>
<dbReference type="EC" id="2.7.4.6" evidence="10"/>
<dbReference type="InterPro" id="IPR034907">
    <property type="entry name" value="NDK-like_dom"/>
</dbReference>
<organism evidence="12 13">
    <name type="scientific">Bugula neritina</name>
    <name type="common">Brown bryozoan</name>
    <name type="synonym">Sertularia neritina</name>
    <dbReference type="NCBI Taxonomy" id="10212"/>
    <lineage>
        <taxon>Eukaryota</taxon>
        <taxon>Metazoa</taxon>
        <taxon>Spiralia</taxon>
        <taxon>Lophotrochozoa</taxon>
        <taxon>Bryozoa</taxon>
        <taxon>Gymnolaemata</taxon>
        <taxon>Cheilostomatida</taxon>
        <taxon>Flustrina</taxon>
        <taxon>Buguloidea</taxon>
        <taxon>Bugulidae</taxon>
        <taxon>Bugula</taxon>
    </lineage>
</organism>
<dbReference type="InterPro" id="IPR037994">
    <property type="entry name" value="NDPk6"/>
</dbReference>
<comment type="caution">
    <text evidence="12">The sequence shown here is derived from an EMBL/GenBank/DDBJ whole genome shotgun (WGS) entry which is preliminary data.</text>
</comment>
<keyword evidence="6 10" id="KW-0067">ATP-binding</keyword>
<dbReference type="Pfam" id="PF00334">
    <property type="entry name" value="NDK"/>
    <property type="match status" value="1"/>
</dbReference>
<evidence type="ECO:0000256" key="1">
    <source>
        <dbReference type="ARBA" id="ARBA00001946"/>
    </source>
</evidence>
<dbReference type="GO" id="GO:0006228">
    <property type="term" value="P:UTP biosynthetic process"/>
    <property type="evidence" value="ECO:0007669"/>
    <property type="project" value="InterPro"/>
</dbReference>
<dbReference type="PRINTS" id="PR01243">
    <property type="entry name" value="NUCDPKINASE"/>
</dbReference>
<dbReference type="Gene3D" id="3.30.70.141">
    <property type="entry name" value="Nucleoside diphosphate kinase-like domain"/>
    <property type="match status" value="1"/>
</dbReference>
<feature type="binding site" evidence="8">
    <location>
        <position position="62"/>
    </location>
    <ligand>
        <name>ATP</name>
        <dbReference type="ChEBI" id="CHEBI:30616"/>
    </ligand>
</feature>
<comment type="catalytic activity">
    <reaction evidence="10">
        <text>a 2'-deoxyribonucleoside 5'-diphosphate + ATP = a 2'-deoxyribonucleoside 5'-triphosphate + ADP</text>
        <dbReference type="Rhea" id="RHEA:44640"/>
        <dbReference type="ChEBI" id="CHEBI:30616"/>
        <dbReference type="ChEBI" id="CHEBI:61560"/>
        <dbReference type="ChEBI" id="CHEBI:73316"/>
        <dbReference type="ChEBI" id="CHEBI:456216"/>
        <dbReference type="EC" id="2.7.4.6"/>
    </reaction>
</comment>
<evidence type="ECO:0000256" key="10">
    <source>
        <dbReference type="RuleBase" id="RU004013"/>
    </source>
</evidence>
<gene>
    <name evidence="12" type="ORF">EB796_003681</name>
</gene>
<dbReference type="SMART" id="SM00562">
    <property type="entry name" value="NDK"/>
    <property type="match status" value="1"/>
</dbReference>
<dbReference type="AlphaFoldDB" id="A0A7J7KIF2"/>
<comment type="similarity">
    <text evidence="8 9">Belongs to the NDK family.</text>
</comment>
<dbReference type="OrthoDB" id="25346at2759"/>
<keyword evidence="4 10" id="KW-0547">Nucleotide-binding</keyword>
<dbReference type="PROSITE" id="PS00469">
    <property type="entry name" value="NDPK"/>
    <property type="match status" value="1"/>
</dbReference>
<evidence type="ECO:0000256" key="9">
    <source>
        <dbReference type="RuleBase" id="RU004011"/>
    </source>
</evidence>
<evidence type="ECO:0000256" key="4">
    <source>
        <dbReference type="ARBA" id="ARBA00022741"/>
    </source>
</evidence>
<dbReference type="GO" id="GO:0005524">
    <property type="term" value="F:ATP binding"/>
    <property type="evidence" value="ECO:0007669"/>
    <property type="project" value="UniProtKB-KW"/>
</dbReference>
<keyword evidence="13" id="KW-1185">Reference proteome</keyword>
<feature type="domain" description="Nucleoside diphosphate kinase-like" evidence="11">
    <location>
        <begin position="5"/>
        <end position="146"/>
    </location>
</feature>
<dbReference type="PROSITE" id="PS51374">
    <property type="entry name" value="NDPK_LIKE"/>
    <property type="match status" value="1"/>
</dbReference>
<feature type="active site" description="Pros-phosphohistidine intermediate" evidence="8">
    <location>
        <position position="123"/>
    </location>
</feature>
<feature type="binding site" evidence="8">
    <location>
        <position position="96"/>
    </location>
    <ligand>
        <name>ATP</name>
        <dbReference type="ChEBI" id="CHEBI:30616"/>
    </ligand>
</feature>
<dbReference type="SUPFAM" id="SSF54919">
    <property type="entry name" value="Nucleoside diphosphate kinase, NDK"/>
    <property type="match status" value="1"/>
</dbReference>
<dbReference type="PANTHER" id="PTHR46956:SF1">
    <property type="entry name" value="NUCLEOSIDE DIPHOSPHATE KINASE 6"/>
    <property type="match status" value="1"/>
</dbReference>
<proteinExistence type="inferred from homology"/>
<evidence type="ECO:0000259" key="11">
    <source>
        <dbReference type="SMART" id="SM00562"/>
    </source>
</evidence>
<dbReference type="GO" id="GO:0006241">
    <property type="term" value="P:CTP biosynthetic process"/>
    <property type="evidence" value="ECO:0007669"/>
    <property type="project" value="InterPro"/>
</dbReference>
<dbReference type="InterPro" id="IPR001564">
    <property type="entry name" value="Nucleoside_diP_kinase"/>
</dbReference>
<keyword evidence="2 10" id="KW-0808">Transferase</keyword>
<evidence type="ECO:0000313" key="12">
    <source>
        <dbReference type="EMBL" id="KAF6038013.1"/>
    </source>
</evidence>
<evidence type="ECO:0000256" key="2">
    <source>
        <dbReference type="ARBA" id="ARBA00022679"/>
    </source>
</evidence>
<evidence type="ECO:0000256" key="6">
    <source>
        <dbReference type="ARBA" id="ARBA00022840"/>
    </source>
</evidence>
<feature type="binding site" evidence="8">
    <location>
        <position position="110"/>
    </location>
    <ligand>
        <name>ATP</name>
        <dbReference type="ChEBI" id="CHEBI:30616"/>
    </ligand>
</feature>
<evidence type="ECO:0000313" key="13">
    <source>
        <dbReference type="Proteomes" id="UP000593567"/>
    </source>
</evidence>
<protein>
    <recommendedName>
        <fullName evidence="10">Nucleoside diphosphate kinase</fullName>
        <ecNumber evidence="10">2.7.4.6</ecNumber>
    </recommendedName>
</protein>
<dbReference type="InterPro" id="IPR023005">
    <property type="entry name" value="Nucleoside_diP_kinase_AS"/>
</dbReference>
<comment type="cofactor">
    <cofactor evidence="1">
        <name>Mg(2+)</name>
        <dbReference type="ChEBI" id="CHEBI:18420"/>
    </cofactor>
</comment>
<dbReference type="GO" id="GO:0046872">
    <property type="term" value="F:metal ion binding"/>
    <property type="evidence" value="ECO:0007669"/>
    <property type="project" value="UniProtKB-KW"/>
</dbReference>
<dbReference type="GO" id="GO:0006183">
    <property type="term" value="P:GTP biosynthetic process"/>
    <property type="evidence" value="ECO:0007669"/>
    <property type="project" value="InterPro"/>
</dbReference>
<name>A0A7J7KIF2_BUGNE</name>
<dbReference type="EMBL" id="VXIV02000485">
    <property type="protein sequence ID" value="KAF6038013.1"/>
    <property type="molecule type" value="Genomic_DNA"/>
</dbReference>
<evidence type="ECO:0000256" key="7">
    <source>
        <dbReference type="ARBA" id="ARBA00022842"/>
    </source>
</evidence>
<feature type="binding site" evidence="8">
    <location>
        <position position="90"/>
    </location>
    <ligand>
        <name>ATP</name>
        <dbReference type="ChEBI" id="CHEBI:30616"/>
    </ligand>
</feature>
<feature type="binding site" evidence="8">
    <location>
        <position position="13"/>
    </location>
    <ligand>
        <name>ATP</name>
        <dbReference type="ChEBI" id="CHEBI:30616"/>
    </ligand>
</feature>
<keyword evidence="5 10" id="KW-0418">Kinase</keyword>
<evidence type="ECO:0000256" key="3">
    <source>
        <dbReference type="ARBA" id="ARBA00022723"/>
    </source>
</evidence>
<keyword evidence="3" id="KW-0479">Metal-binding</keyword>
<feature type="binding site" evidence="8">
    <location>
        <position position="120"/>
    </location>
    <ligand>
        <name>ATP</name>
        <dbReference type="ChEBI" id="CHEBI:30616"/>
    </ligand>
</feature>
<keyword evidence="7" id="KW-0460">Magnesium</keyword>
<accession>A0A7J7KIF2</accession>
<reference evidence="12" key="1">
    <citation type="submission" date="2020-06" db="EMBL/GenBank/DDBJ databases">
        <title>Draft genome of Bugula neritina, a colonial animal packing powerful symbionts and potential medicines.</title>
        <authorList>
            <person name="Rayko M."/>
        </authorList>
    </citation>
    <scope>NUCLEOTIDE SEQUENCE [LARGE SCALE GENOMIC DNA]</scope>
    <source>
        <strain evidence="12">Kwan_BN1</strain>
    </source>
</reference>
<dbReference type="Proteomes" id="UP000593567">
    <property type="component" value="Unassembled WGS sequence"/>
</dbReference>
<dbReference type="PANTHER" id="PTHR46956">
    <property type="entry name" value="NUCLEOSIDE DIPHOSPHATE KINASE 6"/>
    <property type="match status" value="1"/>
</dbReference>
<evidence type="ECO:0000256" key="5">
    <source>
        <dbReference type="ARBA" id="ARBA00022777"/>
    </source>
</evidence>
<dbReference type="InterPro" id="IPR036850">
    <property type="entry name" value="NDK-like_dom_sf"/>
</dbReference>
<evidence type="ECO:0000256" key="8">
    <source>
        <dbReference type="PROSITE-ProRule" id="PRU00706"/>
    </source>
</evidence>
<sequence length="191" mass="22010">MASKLHLTVAILKPSTVSRPAVVQEIVNLVNSNDLRVITQKQIVLTKEEACRFYKEHEGRFFYNRLVTYMCSGPIMVMALAGEDVIQKWRKIMGPTKVYRAQYESPTSIRGLYGISDTRNAAHGSDSVQSAEHEIQFFFPEFDYKQWYRENISGYKDDTPLLNTFSHLFIFQTIKIYNNLLILETGKLSIS</sequence>